<evidence type="ECO:0000256" key="4">
    <source>
        <dbReference type="ARBA" id="ARBA00022729"/>
    </source>
</evidence>
<evidence type="ECO:0000313" key="9">
    <source>
        <dbReference type="EMBL" id="KAK9115195.1"/>
    </source>
</evidence>
<dbReference type="AlphaFoldDB" id="A0AAP0NRL9"/>
<dbReference type="Gene3D" id="3.30.43.10">
    <property type="entry name" value="Uridine Diphospho-n-acetylenolpyruvylglucosamine Reductase, domain 2"/>
    <property type="match status" value="1"/>
</dbReference>
<feature type="domain" description="FAD-binding PCMH-type" evidence="8">
    <location>
        <begin position="74"/>
        <end position="248"/>
    </location>
</feature>
<comment type="similarity">
    <text evidence="2">Belongs to the oxygen-dependent FAD-linked oxidoreductase family.</text>
</comment>
<evidence type="ECO:0000256" key="6">
    <source>
        <dbReference type="ARBA" id="ARBA00023180"/>
    </source>
</evidence>
<keyword evidence="6" id="KW-0325">Glycoprotein</keyword>
<dbReference type="InterPro" id="IPR016166">
    <property type="entry name" value="FAD-bd_PCMH"/>
</dbReference>
<dbReference type="PROSITE" id="PS51387">
    <property type="entry name" value="FAD_PCMH"/>
    <property type="match status" value="1"/>
</dbReference>
<protein>
    <recommendedName>
        <fullName evidence="8">FAD-binding PCMH-type domain-containing protein</fullName>
    </recommendedName>
</protein>
<dbReference type="Pfam" id="PF01565">
    <property type="entry name" value="FAD_binding_4"/>
    <property type="match status" value="1"/>
</dbReference>
<dbReference type="InterPro" id="IPR036318">
    <property type="entry name" value="FAD-bd_PCMH-like_sf"/>
</dbReference>
<dbReference type="GO" id="GO:0071949">
    <property type="term" value="F:FAD binding"/>
    <property type="evidence" value="ECO:0007669"/>
    <property type="project" value="InterPro"/>
</dbReference>
<dbReference type="Proteomes" id="UP001420932">
    <property type="component" value="Unassembled WGS sequence"/>
</dbReference>
<reference evidence="9 10" key="1">
    <citation type="submission" date="2024-01" db="EMBL/GenBank/DDBJ databases">
        <title>Genome assemblies of Stephania.</title>
        <authorList>
            <person name="Yang L."/>
        </authorList>
    </citation>
    <scope>NUCLEOTIDE SEQUENCE [LARGE SCALE GENOMIC DNA]</scope>
    <source>
        <strain evidence="9">YNDBR</strain>
        <tissue evidence="9">Leaf</tissue>
    </source>
</reference>
<evidence type="ECO:0000256" key="7">
    <source>
        <dbReference type="SAM" id="SignalP"/>
    </source>
</evidence>
<dbReference type="EMBL" id="JBBNAF010000009">
    <property type="protein sequence ID" value="KAK9115195.1"/>
    <property type="molecule type" value="Genomic_DNA"/>
</dbReference>
<dbReference type="Gene3D" id="3.40.462.20">
    <property type="match status" value="1"/>
</dbReference>
<evidence type="ECO:0000256" key="1">
    <source>
        <dbReference type="ARBA" id="ARBA00001974"/>
    </source>
</evidence>
<dbReference type="Gene3D" id="3.30.465.10">
    <property type="match status" value="1"/>
</dbReference>
<dbReference type="GO" id="GO:0016491">
    <property type="term" value="F:oxidoreductase activity"/>
    <property type="evidence" value="ECO:0007669"/>
    <property type="project" value="InterPro"/>
</dbReference>
<dbReference type="InterPro" id="IPR016167">
    <property type="entry name" value="FAD-bd_PCMH_sub1"/>
</dbReference>
<proteinExistence type="inferred from homology"/>
<keyword evidence="4 7" id="KW-0732">Signal</keyword>
<dbReference type="InterPro" id="IPR006094">
    <property type="entry name" value="Oxid_FAD_bind_N"/>
</dbReference>
<evidence type="ECO:0000259" key="8">
    <source>
        <dbReference type="PROSITE" id="PS51387"/>
    </source>
</evidence>
<comment type="caution">
    <text evidence="9">The sequence shown here is derived from an EMBL/GenBank/DDBJ whole genome shotgun (WGS) entry which is preliminary data.</text>
</comment>
<dbReference type="SUPFAM" id="SSF56176">
    <property type="entry name" value="FAD-binding/transporter-associated domain-like"/>
    <property type="match status" value="1"/>
</dbReference>
<dbReference type="InterPro" id="IPR016169">
    <property type="entry name" value="FAD-bd_PCMH_sub2"/>
</dbReference>
<feature type="chain" id="PRO_5043023489" description="FAD-binding PCMH-type domain-containing protein" evidence="7">
    <location>
        <begin position="23"/>
        <end position="553"/>
    </location>
</feature>
<evidence type="ECO:0000256" key="3">
    <source>
        <dbReference type="ARBA" id="ARBA00022630"/>
    </source>
</evidence>
<evidence type="ECO:0000313" key="10">
    <source>
        <dbReference type="Proteomes" id="UP001420932"/>
    </source>
</evidence>
<evidence type="ECO:0000256" key="2">
    <source>
        <dbReference type="ARBA" id="ARBA00005466"/>
    </source>
</evidence>
<gene>
    <name evidence="9" type="ORF">Syun_021992</name>
</gene>
<dbReference type="PANTHER" id="PTHR32448">
    <property type="entry name" value="OS08G0158400 PROTEIN"/>
    <property type="match status" value="1"/>
</dbReference>
<organism evidence="9 10">
    <name type="scientific">Stephania yunnanensis</name>
    <dbReference type="NCBI Taxonomy" id="152371"/>
    <lineage>
        <taxon>Eukaryota</taxon>
        <taxon>Viridiplantae</taxon>
        <taxon>Streptophyta</taxon>
        <taxon>Embryophyta</taxon>
        <taxon>Tracheophyta</taxon>
        <taxon>Spermatophyta</taxon>
        <taxon>Magnoliopsida</taxon>
        <taxon>Ranunculales</taxon>
        <taxon>Menispermaceae</taxon>
        <taxon>Menispermoideae</taxon>
        <taxon>Cissampelideae</taxon>
        <taxon>Stephania</taxon>
    </lineage>
</organism>
<keyword evidence="10" id="KW-1185">Reference proteome</keyword>
<sequence length="553" mass="62718">MESWRLLVCMVVVLSSSFIASSSTFSATPFEDDFLDCLRFNSHDSKLEVYTPNNSSYSSILQFSMYNLRFISPTTPKPQYIVVPSHESQVQTVVVCSRKHGLQVRVRSGGHDFEGLSYTSHVAFILIDIVNLRAVDVDVQENSAWVQAGATLGEVYYRIAEKSRLHGFPAGFCPTVGVGGHFSGGGYGGMMRKYGVAADHIVDARIVNANGEILNRETMGEDLFWAIRGGGAASFGVILAFKIKLVQVPPIVTVSLVDRTLDQHVMQIILKWQHIASYQVPEELFIQVYVYTVANNYDNNNTNSTRRGLQTQFQIMHLGPREELMHLMEEKLPELEIKREDCRETSWIESAVVFGGFPNTAPLDVLLDRTMQEKFAFKAKSDFVTTSISKVGLKKIFEKLLEEENVRVSLSPWGGKMNEIPDDEIAFPHRAGNMYVFEYMISWNEKEESARASQMHINWIRELYNYMSPYVSMNPRAAYLNVRDLDLGHNKANETPTYSEARIWGEKYFKGNFKKLVEVKSEVDPHNFFTNEQSIPPILTFKSMRNEGLVVIS</sequence>
<dbReference type="Pfam" id="PF08031">
    <property type="entry name" value="BBE"/>
    <property type="match status" value="1"/>
</dbReference>
<dbReference type="InterPro" id="IPR012951">
    <property type="entry name" value="BBE"/>
</dbReference>
<comment type="cofactor">
    <cofactor evidence="1">
        <name>FAD</name>
        <dbReference type="ChEBI" id="CHEBI:57692"/>
    </cofactor>
</comment>
<keyword evidence="5" id="KW-0274">FAD</keyword>
<name>A0AAP0NRL9_9MAGN</name>
<evidence type="ECO:0000256" key="5">
    <source>
        <dbReference type="ARBA" id="ARBA00022827"/>
    </source>
</evidence>
<feature type="signal peptide" evidence="7">
    <location>
        <begin position="1"/>
        <end position="22"/>
    </location>
</feature>
<keyword evidence="3" id="KW-0285">Flavoprotein</keyword>
<accession>A0AAP0NRL9</accession>